<reference evidence="2" key="1">
    <citation type="submission" date="2016-06" db="EMBL/GenBank/DDBJ databases">
        <title>Whole genome sequencing of Thermus brockianus strain GE-1.</title>
        <authorList>
            <person name="Schaefers C."/>
            <person name="Blank S."/>
            <person name="Wiebusch S."/>
            <person name="Elleuche S."/>
            <person name="Antranikian G."/>
        </authorList>
    </citation>
    <scope>NUCLEOTIDE SEQUENCE [LARGE SCALE GENOMIC DNA]</scope>
    <source>
        <strain evidence="2">GE-1</strain>
    </source>
</reference>
<dbReference type="RefSeq" id="WP_257786036.1">
    <property type="nucleotide sequence ID" value="NZ_CP016312.1"/>
</dbReference>
<dbReference type="AlphaFoldDB" id="A0A1J0LQD1"/>
<evidence type="ECO:0000313" key="2">
    <source>
        <dbReference type="Proteomes" id="UP000182993"/>
    </source>
</evidence>
<proteinExistence type="predicted"/>
<protein>
    <submittedName>
        <fullName evidence="1">Uncharacterized protein</fullName>
    </submittedName>
</protein>
<name>A0A1J0LQD1_THEBO</name>
<sequence>MAGGYPVFNGKSPTSWPLGWCTTVGYAGIRLAEMHFNLVR</sequence>
<dbReference type="EMBL" id="CP016312">
    <property type="protein sequence ID" value="APD08250.1"/>
    <property type="molecule type" value="Genomic_DNA"/>
</dbReference>
<dbReference type="STRING" id="56956.A0O31_00014"/>
<accession>A0A1J0LQD1</accession>
<dbReference type="KEGG" id="tbc:A0O31_00014"/>
<dbReference type="Proteomes" id="UP000182993">
    <property type="component" value="Chromosome"/>
</dbReference>
<evidence type="ECO:0000313" key="1">
    <source>
        <dbReference type="EMBL" id="APD08250.1"/>
    </source>
</evidence>
<gene>
    <name evidence="1" type="ORF">A0O31_00014</name>
</gene>
<organism evidence="1 2">
    <name type="scientific">Thermus brockianus</name>
    <dbReference type="NCBI Taxonomy" id="56956"/>
    <lineage>
        <taxon>Bacteria</taxon>
        <taxon>Thermotogati</taxon>
        <taxon>Deinococcota</taxon>
        <taxon>Deinococci</taxon>
        <taxon>Thermales</taxon>
        <taxon>Thermaceae</taxon>
        <taxon>Thermus</taxon>
    </lineage>
</organism>